<gene>
    <name evidence="2" type="ORF">HGRIS_009817</name>
</gene>
<dbReference type="EMBL" id="JASNQZ010000012">
    <property type="protein sequence ID" value="KAL0949778.1"/>
    <property type="molecule type" value="Genomic_DNA"/>
</dbReference>
<organism evidence="2 3">
    <name type="scientific">Hohenbuehelia grisea</name>
    <dbReference type="NCBI Taxonomy" id="104357"/>
    <lineage>
        <taxon>Eukaryota</taxon>
        <taxon>Fungi</taxon>
        <taxon>Dikarya</taxon>
        <taxon>Basidiomycota</taxon>
        <taxon>Agaricomycotina</taxon>
        <taxon>Agaricomycetes</taxon>
        <taxon>Agaricomycetidae</taxon>
        <taxon>Agaricales</taxon>
        <taxon>Pleurotineae</taxon>
        <taxon>Pleurotaceae</taxon>
        <taxon>Hohenbuehelia</taxon>
    </lineage>
</organism>
<reference evidence="3" key="1">
    <citation type="submission" date="2024-06" db="EMBL/GenBank/DDBJ databases">
        <title>Multi-omics analyses provide insights into the biosynthesis of the anticancer antibiotic pleurotin in Hohenbuehelia grisea.</title>
        <authorList>
            <person name="Weaver J.A."/>
            <person name="Alberti F."/>
        </authorList>
    </citation>
    <scope>NUCLEOTIDE SEQUENCE [LARGE SCALE GENOMIC DNA]</scope>
    <source>
        <strain evidence="3">T-177</strain>
    </source>
</reference>
<evidence type="ECO:0000313" key="3">
    <source>
        <dbReference type="Proteomes" id="UP001556367"/>
    </source>
</evidence>
<accession>A0ABR3J2Q7</accession>
<evidence type="ECO:0008006" key="4">
    <source>
        <dbReference type="Google" id="ProtNLM"/>
    </source>
</evidence>
<dbReference type="Proteomes" id="UP001556367">
    <property type="component" value="Unassembled WGS sequence"/>
</dbReference>
<feature type="compositionally biased region" description="Low complexity" evidence="1">
    <location>
        <begin position="67"/>
        <end position="95"/>
    </location>
</feature>
<evidence type="ECO:0000256" key="1">
    <source>
        <dbReference type="SAM" id="MobiDB-lite"/>
    </source>
</evidence>
<sequence>MPTLFPPLGLPLPAISPMVSSMALTAAAGLARRPFASFGSLDYVIPVAPFNRPPRPKLALCTWSDNATDTSPGSPSSPSTPLSDDAADTADAAFSLDTLSGEATVPSSPVTPTQPTAALSLDLLQTPDGSIIPAPVIAASDFDPLAKPPLSAVRCTPVGGDSANTTDVI</sequence>
<comment type="caution">
    <text evidence="2">The sequence shown here is derived from an EMBL/GenBank/DDBJ whole genome shotgun (WGS) entry which is preliminary data.</text>
</comment>
<feature type="region of interest" description="Disordered" evidence="1">
    <location>
        <begin position="63"/>
        <end position="95"/>
    </location>
</feature>
<proteinExistence type="predicted"/>
<evidence type="ECO:0000313" key="2">
    <source>
        <dbReference type="EMBL" id="KAL0949778.1"/>
    </source>
</evidence>
<keyword evidence="3" id="KW-1185">Reference proteome</keyword>
<protein>
    <recommendedName>
        <fullName evidence="4">Secreted protein</fullName>
    </recommendedName>
</protein>
<name>A0ABR3J2Q7_9AGAR</name>